<evidence type="ECO:0000313" key="1">
    <source>
        <dbReference type="EMBL" id="EHL74273.1"/>
    </source>
</evidence>
<gene>
    <name evidence="1" type="ORF">HMPREF1015_00034</name>
</gene>
<evidence type="ECO:0008006" key="3">
    <source>
        <dbReference type="Google" id="ProtNLM"/>
    </source>
</evidence>
<comment type="caution">
    <text evidence="1">The sequence shown here is derived from an EMBL/GenBank/DDBJ whole genome shotgun (WGS) entry which is preliminary data.</text>
</comment>
<organism evidence="1 2">
    <name type="scientific">Bacillus smithii 7_3_47FAA</name>
    <dbReference type="NCBI Taxonomy" id="665952"/>
    <lineage>
        <taxon>Bacteria</taxon>
        <taxon>Bacillati</taxon>
        <taxon>Bacillota</taxon>
        <taxon>Bacilli</taxon>
        <taxon>Bacillales</taxon>
        <taxon>Bacillaceae</taxon>
        <taxon>Bacillus</taxon>
    </lineage>
</organism>
<dbReference type="HOGENOM" id="CLU_2191756_0_0_9"/>
<dbReference type="Pfam" id="PF11122">
    <property type="entry name" value="Spore-coat_CotD"/>
    <property type="match status" value="1"/>
</dbReference>
<reference evidence="1 2" key="1">
    <citation type="submission" date="2011-09" db="EMBL/GenBank/DDBJ databases">
        <title>The Genome Sequence of Bacillus smithii 7_3_47FAA.</title>
        <authorList>
            <consortium name="The Broad Institute Genome Sequencing Platform"/>
            <person name="Earl A."/>
            <person name="Ward D."/>
            <person name="Feldgarden M."/>
            <person name="Gevers D."/>
            <person name="Daigneault M."/>
            <person name="Strauss J."/>
            <person name="Allen-Vercoe E."/>
            <person name="Young S.K."/>
            <person name="Zeng Q."/>
            <person name="Gargeya S."/>
            <person name="Fitzgerald M."/>
            <person name="Haas B."/>
            <person name="Abouelleil A."/>
            <person name="Alvarado L."/>
            <person name="Arachchi H.M."/>
            <person name="Berlin A."/>
            <person name="Brown A."/>
            <person name="Chapman S.B."/>
            <person name="Chen Z."/>
            <person name="Dunbar C."/>
            <person name="Freedman E."/>
            <person name="Gearin G."/>
            <person name="Goldberg J."/>
            <person name="Griggs A."/>
            <person name="Gujja S."/>
            <person name="Heiman D."/>
            <person name="Howarth C."/>
            <person name="Larson L."/>
            <person name="Lui A."/>
            <person name="MacDonald P.J.P."/>
            <person name="Montmayeur A."/>
            <person name="Murphy C."/>
            <person name="Neiman D."/>
            <person name="Pearson M."/>
            <person name="Priest M."/>
            <person name="Roberts A."/>
            <person name="Saif S."/>
            <person name="Shea T."/>
            <person name="Shenoy N."/>
            <person name="Sisk P."/>
            <person name="Stolte C."/>
            <person name="Sykes S."/>
            <person name="Wortman J."/>
            <person name="Nusbaum C."/>
            <person name="Birren B."/>
        </authorList>
    </citation>
    <scope>NUCLEOTIDE SEQUENCE [LARGE SCALE GENOMIC DNA]</scope>
    <source>
        <strain evidence="1 2">7_3_47FAA</strain>
    </source>
</reference>
<evidence type="ECO:0000313" key="2">
    <source>
        <dbReference type="Proteomes" id="UP000011747"/>
    </source>
</evidence>
<dbReference type="AlphaFoldDB" id="G9QP17"/>
<sequence>MYCRPKVLPPIIHPTINRENHLIHHYVVPHIHPSHTTTFNHHVYQCQRYFPYTEPTVNDALHQDLVGFGPGQDRYLVFNGRCQMIHFLEVLPYFGGLREKLASIFKGK</sequence>
<dbReference type="EMBL" id="ACWF01000149">
    <property type="protein sequence ID" value="EHL74273.1"/>
    <property type="molecule type" value="Genomic_DNA"/>
</dbReference>
<keyword evidence="2" id="KW-1185">Reference proteome</keyword>
<dbReference type="PATRIC" id="fig|665952.3.peg.2897"/>
<dbReference type="Proteomes" id="UP000011747">
    <property type="component" value="Unassembled WGS sequence"/>
</dbReference>
<name>G9QP17_9BACI</name>
<accession>G9QP17</accession>
<dbReference type="InterPro" id="IPR020108">
    <property type="entry name" value="Spore_coat_CotD"/>
</dbReference>
<proteinExistence type="predicted"/>
<dbReference type="RefSeq" id="WP_003355090.1">
    <property type="nucleotide sequence ID" value="NZ_JH414764.1"/>
</dbReference>
<protein>
    <recommendedName>
        <fullName evidence="3">Spore coat protein D</fullName>
    </recommendedName>
</protein>